<feature type="chain" id="PRO_5005860926" description="Membrane-associated protein" evidence="3">
    <location>
        <begin position="26"/>
        <end position="2381"/>
    </location>
</feature>
<dbReference type="RefSeq" id="XP_015652717.1">
    <property type="nucleotide sequence ID" value="XM_015808666.1"/>
</dbReference>
<name>A0A0N0VCZ7_LEPPY</name>
<feature type="compositionally biased region" description="Basic and acidic residues" evidence="1">
    <location>
        <begin position="2127"/>
        <end position="2139"/>
    </location>
</feature>
<evidence type="ECO:0000256" key="3">
    <source>
        <dbReference type="SAM" id="SignalP"/>
    </source>
</evidence>
<feature type="region of interest" description="Disordered" evidence="1">
    <location>
        <begin position="2114"/>
        <end position="2139"/>
    </location>
</feature>
<feature type="compositionally biased region" description="Acidic residues" evidence="1">
    <location>
        <begin position="2060"/>
        <end position="2070"/>
    </location>
</feature>
<keyword evidence="2" id="KW-1133">Transmembrane helix</keyword>
<keyword evidence="2" id="KW-0812">Transmembrane</keyword>
<sequence>MATTHFFRMMAVAATLFLSLRGTSVVGVAATTSSSVAVQTTPPFPLVDVVFLATTSAGTDKTLYVSTTSDCKASLTPICTLGRSQAGLNYNDTTCLFNITGASVSVDATTTTAIPALYWCSSASGNTSFTTLQMNKVVTTPSYAYLNTETTLHLNAATPVGTTVGLYTTSACTIPLKDTSTTTVESSRELSVNVGTRGITYLCASVPSVLGDTSVLTARTIIYGTNSYDIYTTQGIRHRAVTITADATFLYLSLSTDPQCITLAQDYQQTSSGNAVLTIDVPRGTYYFCAIMSAGVSSIGVFVPAVSTFEVHEYGVQPQTMYANRTTTMSFAMDAVAAAATLQAALFSTSACSTASGTQLTPWSATMEWTVHTAGTFYACVRTGSSTTELGYVNRVVVSATPTVTLSRTPGIMGLGEVATVARRSDDPADSAILTVGISRASDCDALLQSGNTTATGTTASFYIPENSPSTVFLCVSNRLTTDKSNGESSEATTAVYYNLGSLILSTYSLSYPALRTDTSLAIGLDNSVEFRKNTYMYLAPALISGTDSSADDDKDATCKAAIEASNETMSFLLSTSDFKLTPVQFPSAGSWLLCVQEEKVLSNAPVLLRTLTVYGNATVTPSGVLPGIPASLSVTAIPASTSVSLTDGSACSPDMNTIASATSSLTGAATLSFTYGTKGALLLCVGYRGESNSRDTAPVLMTAGEVKSTAVRVMPPVAVAATRTSLTFSAPGAPTLNRLTALLVPGGTAASCPASATSDTLQLPITGHAVVGTTPANEVATATFSPDSSAVGTTYLVCVGTSGNFLSAGVVSVVAVPSLAPNPAPMAYGLPARVTFPAAYVAALAGDVFVMLSESASCTQDLTPTTRYASGAMNVTSGTTDAFFVPSLSSNISTVRFCVAQESRLVNSTLGYADAGTATLAQFTAVTQYAQRQRTNTLVVSPEISGASLYLVRCEGAGCAAATADATCASTSATQYTTSSTEKLTAPVGTYVLCQSVSSSAAVVGSSTTVQVIDPYVMTTTADTSALRAYVPFTVTMSGGPAATSGTYTVTVQPASVACSETAADSQRFAITGGRGRIAITGVTPAAKVHFCVRPSSVDGFEVMTAYLAHYMAPAAVIAGVATTLTSAAPADGAHAKLAATADCSGSVVSGGVQPLQEGKVTFTVDGCNPQTGHLASLYYCETNSAGTYESRGAVGILRDRNCSGGESASIGMVYAAPGTAIGSYGLASSFLTNPRLSLSADCTNLVDGRVGTTGYAPGVDEAAAFYVCAQVLGAPTLIFTTAIPTLTVRNWAVSPSAALSRFNATMGVLPSVKVTVNWATPSTNTFFSTTRDCSESLATASSLSTPGGVATYRTVGVSGLVYVCTTDLLTERTIAVARFLSVTPPSVPQAAPAIVRGGTYTATLVVPGSPPPYSMQPGADASYPYHSYYTSSDRTVFLSADKCVSVISGVTTTTADSTGRVSFVASGIAPGVGSVALCAGTAAGTAVTISSIVVAPGKVYPTQFVSGVWKAAIYVPTYPRTVFELSRSSGDCTATSGMPTFTTDGEGYSTVNLVTPKNNAALAVGTYTLCASVSPPGLTAIDTIEVIDAAFFGIRGTTFVLGVPSAVELLQDLVSNYLYTGFSESRECTSMTSAYGSWSSVTDTSIQVIARRARSAGLYFCAQSQQNNSLIALPASTVSSSGLRFTTSSIVLPRGEWDACSEYTLDQCIPPGSSAASSADVLAMVYGDCCSSARHVVGQSSMRGGTCRLTMDYDAVKSHGTGALFNLCVLNSGDDSVCTTVASSVAVGTSCTPASKHKGLSGGALAGAIVGSVVGGLVLLTVLGILIWFCCCRKSGKKDVGSRELVAFQQFAEDDNHLVGYLIGGRHPLLYYPSGSHIGRSVSPSPPYPSTSSGGYSAVEEMEEEGRDQIALQEARARYNFRLHFSETLQQLAADAKNAAVDGGLDTTWASGDSYLHGVAQPVRRCVESIITESGEADYLTRIGPPAASAAPHHDDDAGSAAAAYEVPEERDLNLTADGNASFDVDPITGRVRKVRSHSIESAPRPPPSATESYLTNDDCEEREEGASAEDIDIDAAHDASALKSTAPLDADGGCGEADVVRRRMVVRRFVNPSSVKSRRRRSQHRDDSRGRPHLDPTHLAAETQHVSQEELLTPVQETVSVFAAATPEAGITTPDVRPAVAARLDESANESAVLARSPITSLDAHDLSEGALTIRGIGGGPATAAAAHERHDSDDAEDGDDLLSFTTTQRFHDETRFLLEQEDGRRQRLCNWEEEERAQLGQAELSAYMALPTLPAGIDEADGAAGFAEAMSSVVAVADAPTSGVASNSMAPVEKTVGEEEQVRHAPCAPTALPSLPPAPRPQALQNPRFHVVATAPE</sequence>
<dbReference type="PANTHER" id="PTHR40738">
    <property type="entry name" value="MEMBRANE-ASSOCIATED PROTEIN"/>
    <property type="match status" value="1"/>
</dbReference>
<proteinExistence type="predicted"/>
<feature type="signal peptide" evidence="3">
    <location>
        <begin position="1"/>
        <end position="25"/>
    </location>
</feature>
<feature type="region of interest" description="Disordered" evidence="1">
    <location>
        <begin position="2341"/>
        <end position="2381"/>
    </location>
</feature>
<keyword evidence="5" id="KW-1185">Reference proteome</keyword>
<keyword evidence="3" id="KW-0732">Signal</keyword>
<keyword evidence="2" id="KW-0472">Membrane</keyword>
<evidence type="ECO:0008006" key="6">
    <source>
        <dbReference type="Google" id="ProtNLM"/>
    </source>
</evidence>
<dbReference type="Proteomes" id="UP000037923">
    <property type="component" value="Unassembled WGS sequence"/>
</dbReference>
<accession>A0A0N0VCZ7</accession>
<comment type="caution">
    <text evidence="4">The sequence shown here is derived from an EMBL/GenBank/DDBJ whole genome shotgun (WGS) entry which is preliminary data.</text>
</comment>
<dbReference type="VEuPathDB" id="TriTrypDB:LpyrH10_30_0390"/>
<feature type="region of interest" description="Disordered" evidence="1">
    <location>
        <begin position="2037"/>
        <end position="2070"/>
    </location>
</feature>
<evidence type="ECO:0000313" key="4">
    <source>
        <dbReference type="EMBL" id="KPA74278.1"/>
    </source>
</evidence>
<dbReference type="GeneID" id="26909561"/>
<dbReference type="PANTHER" id="PTHR40738:SF1">
    <property type="entry name" value="MEMBRANE-ASSOCIATED PROTEIN"/>
    <property type="match status" value="1"/>
</dbReference>
<dbReference type="OMA" id="CVESIIT"/>
<evidence type="ECO:0000256" key="2">
    <source>
        <dbReference type="SAM" id="Phobius"/>
    </source>
</evidence>
<feature type="transmembrane region" description="Helical" evidence="2">
    <location>
        <begin position="1806"/>
        <end position="1831"/>
    </location>
</feature>
<organism evidence="4 5">
    <name type="scientific">Leptomonas pyrrhocoris</name>
    <name type="common">Firebug parasite</name>
    <dbReference type="NCBI Taxonomy" id="157538"/>
    <lineage>
        <taxon>Eukaryota</taxon>
        <taxon>Discoba</taxon>
        <taxon>Euglenozoa</taxon>
        <taxon>Kinetoplastea</taxon>
        <taxon>Metakinetoplastina</taxon>
        <taxon>Trypanosomatida</taxon>
        <taxon>Trypanosomatidae</taxon>
        <taxon>Leishmaniinae</taxon>
        <taxon>Leptomonas</taxon>
    </lineage>
</organism>
<dbReference type="OrthoDB" id="265942at2759"/>
<evidence type="ECO:0000313" key="5">
    <source>
        <dbReference type="Proteomes" id="UP000037923"/>
    </source>
</evidence>
<feature type="region of interest" description="Disordered" evidence="1">
    <location>
        <begin position="1985"/>
        <end position="2004"/>
    </location>
</feature>
<dbReference type="EMBL" id="LGTL01000030">
    <property type="protein sequence ID" value="KPA74278.1"/>
    <property type="molecule type" value="Genomic_DNA"/>
</dbReference>
<protein>
    <recommendedName>
        <fullName evidence="6">Membrane-associated protein</fullName>
    </recommendedName>
</protein>
<reference evidence="4 5" key="1">
    <citation type="submission" date="2015-07" db="EMBL/GenBank/DDBJ databases">
        <title>High-quality genome of monoxenous trypanosomatid Leptomonas pyrrhocoris.</title>
        <authorList>
            <person name="Flegontov P."/>
            <person name="Butenko A."/>
            <person name="Firsov S."/>
            <person name="Vlcek C."/>
            <person name="Logacheva M.D."/>
            <person name="Field M."/>
            <person name="Filatov D."/>
            <person name="Flegontova O."/>
            <person name="Gerasimov E."/>
            <person name="Jackson A.P."/>
            <person name="Kelly S."/>
            <person name="Opperdoes F."/>
            <person name="O'Reilly A."/>
            <person name="Votypka J."/>
            <person name="Yurchenko V."/>
            <person name="Lukes J."/>
        </authorList>
    </citation>
    <scope>NUCLEOTIDE SEQUENCE [LARGE SCALE GENOMIC DNA]</scope>
    <source>
        <strain evidence="4">H10</strain>
    </source>
</reference>
<gene>
    <name evidence="4" type="ORF">ABB37_09278</name>
</gene>
<evidence type="ECO:0000256" key="1">
    <source>
        <dbReference type="SAM" id="MobiDB-lite"/>
    </source>
</evidence>